<dbReference type="GO" id="GO:0046872">
    <property type="term" value="F:metal ion binding"/>
    <property type="evidence" value="ECO:0007669"/>
    <property type="project" value="UniProtKB-KW"/>
</dbReference>
<reference evidence="5 6" key="1">
    <citation type="submission" date="2018-07" db="EMBL/GenBank/DDBJ databases">
        <title>Genomic Encyclopedia of Type Strains, Phase IV (KMG-IV): sequencing the most valuable type-strain genomes for metagenomic binning, comparative biology and taxonomic classification.</title>
        <authorList>
            <person name="Goeker M."/>
        </authorList>
    </citation>
    <scope>NUCLEOTIDE SEQUENCE [LARGE SCALE GENOMIC DNA]</scope>
    <source>
        <strain evidence="5 6">DSM 27016</strain>
    </source>
</reference>
<name>A0A369AJN3_9FIRM</name>
<dbReference type="SUPFAM" id="SSF47188">
    <property type="entry name" value="Hemerythrin-like"/>
    <property type="match status" value="1"/>
</dbReference>
<dbReference type="Proteomes" id="UP000253034">
    <property type="component" value="Unassembled WGS sequence"/>
</dbReference>
<dbReference type="InterPro" id="IPR012312">
    <property type="entry name" value="Hemerythrin-like"/>
</dbReference>
<keyword evidence="6" id="KW-1185">Reference proteome</keyword>
<dbReference type="InterPro" id="IPR016131">
    <property type="entry name" value="Haemerythrin_Fe_BS"/>
</dbReference>
<sequence>MFEWKANYSCNIEEIDNQHKKLFEIAARLYDLASLKDEYDHYDEIVAIINELEEYTVYHFAYEEKLMLESNYKDYETHKIEHDFFIKKIKRLEKMDMEEDQSNSVMKMIEFVADWISAHILKVDINYKEHFNSRGIV</sequence>
<protein>
    <submittedName>
        <fullName evidence="5">Hemerythrin</fullName>
    </submittedName>
</protein>
<dbReference type="RefSeq" id="WP_114299775.1">
    <property type="nucleotide sequence ID" value="NZ_QPJT01000034.1"/>
</dbReference>
<dbReference type="PROSITE" id="PS00550">
    <property type="entry name" value="HEMERYTHRINS"/>
    <property type="match status" value="1"/>
</dbReference>
<dbReference type="PANTHER" id="PTHR37164:SF1">
    <property type="entry name" value="BACTERIOHEMERYTHRIN"/>
    <property type="match status" value="1"/>
</dbReference>
<feature type="domain" description="Hemerythrin-like" evidence="4">
    <location>
        <begin position="12"/>
        <end position="124"/>
    </location>
</feature>
<dbReference type="PANTHER" id="PTHR37164">
    <property type="entry name" value="BACTERIOHEMERYTHRIN"/>
    <property type="match status" value="1"/>
</dbReference>
<dbReference type="NCBIfam" id="NF033749">
    <property type="entry name" value="bact_hemeryth"/>
    <property type="match status" value="1"/>
</dbReference>
<dbReference type="InterPro" id="IPR035938">
    <property type="entry name" value="Hemerythrin-like_sf"/>
</dbReference>
<dbReference type="OrthoDB" id="9797092at2"/>
<evidence type="ECO:0000256" key="3">
    <source>
        <dbReference type="ARBA" id="ARBA00023004"/>
    </source>
</evidence>
<organism evidence="5 6">
    <name type="scientific">Anaerobacterium chartisolvens</name>
    <dbReference type="NCBI Taxonomy" id="1297424"/>
    <lineage>
        <taxon>Bacteria</taxon>
        <taxon>Bacillati</taxon>
        <taxon>Bacillota</taxon>
        <taxon>Clostridia</taxon>
        <taxon>Eubacteriales</taxon>
        <taxon>Oscillospiraceae</taxon>
        <taxon>Anaerobacterium</taxon>
    </lineage>
</organism>
<keyword evidence="2" id="KW-0479">Metal-binding</keyword>
<dbReference type="CDD" id="cd12107">
    <property type="entry name" value="Hemerythrin"/>
    <property type="match status" value="1"/>
</dbReference>
<dbReference type="Gene3D" id="1.20.120.50">
    <property type="entry name" value="Hemerythrin-like"/>
    <property type="match status" value="1"/>
</dbReference>
<evidence type="ECO:0000259" key="4">
    <source>
        <dbReference type="Pfam" id="PF01814"/>
    </source>
</evidence>
<evidence type="ECO:0000256" key="2">
    <source>
        <dbReference type="ARBA" id="ARBA00022723"/>
    </source>
</evidence>
<dbReference type="Pfam" id="PF01814">
    <property type="entry name" value="Hemerythrin"/>
    <property type="match status" value="1"/>
</dbReference>
<dbReference type="InterPro" id="IPR050669">
    <property type="entry name" value="Hemerythrin"/>
</dbReference>
<evidence type="ECO:0000256" key="1">
    <source>
        <dbReference type="ARBA" id="ARBA00010587"/>
    </source>
</evidence>
<comment type="similarity">
    <text evidence="1">Belongs to the hemerythrin family.</text>
</comment>
<proteinExistence type="inferred from homology"/>
<dbReference type="EMBL" id="QPJT01000034">
    <property type="protein sequence ID" value="RCX09619.1"/>
    <property type="molecule type" value="Genomic_DNA"/>
</dbReference>
<comment type="caution">
    <text evidence="5">The sequence shown here is derived from an EMBL/GenBank/DDBJ whole genome shotgun (WGS) entry which is preliminary data.</text>
</comment>
<dbReference type="NCBIfam" id="TIGR02481">
    <property type="entry name" value="hemeryth_dom"/>
    <property type="match status" value="1"/>
</dbReference>
<dbReference type="AlphaFoldDB" id="A0A369AJN3"/>
<gene>
    <name evidence="5" type="ORF">DFR58_13423</name>
</gene>
<evidence type="ECO:0000313" key="5">
    <source>
        <dbReference type="EMBL" id="RCX09619.1"/>
    </source>
</evidence>
<evidence type="ECO:0000313" key="6">
    <source>
        <dbReference type="Proteomes" id="UP000253034"/>
    </source>
</evidence>
<dbReference type="InterPro" id="IPR012827">
    <property type="entry name" value="Hemerythrin_metal-bd"/>
</dbReference>
<keyword evidence="3" id="KW-0408">Iron</keyword>
<accession>A0A369AJN3</accession>